<dbReference type="CDD" id="cd00383">
    <property type="entry name" value="trans_reg_C"/>
    <property type="match status" value="1"/>
</dbReference>
<dbReference type="EMBL" id="CP034759">
    <property type="protein sequence ID" value="QBG36122.1"/>
    <property type="molecule type" value="Genomic_DNA"/>
</dbReference>
<dbReference type="GO" id="GO:0006355">
    <property type="term" value="P:regulation of DNA-templated transcription"/>
    <property type="evidence" value="ECO:0007669"/>
    <property type="project" value="InterPro"/>
</dbReference>
<dbReference type="PANTHER" id="PTHR36842">
    <property type="entry name" value="PROTEIN TOLB HOMOLOG"/>
    <property type="match status" value="1"/>
</dbReference>
<dbReference type="GO" id="GO:0003677">
    <property type="term" value="F:DNA binding"/>
    <property type="evidence" value="ECO:0007669"/>
    <property type="project" value="UniProtKB-UniRule"/>
</dbReference>
<evidence type="ECO:0000259" key="4">
    <source>
        <dbReference type="PROSITE" id="PS51755"/>
    </source>
</evidence>
<keyword evidence="3" id="KW-1133">Transmembrane helix</keyword>
<evidence type="ECO:0000256" key="2">
    <source>
        <dbReference type="PROSITE-ProRule" id="PRU01091"/>
    </source>
</evidence>
<evidence type="ECO:0000256" key="1">
    <source>
        <dbReference type="ARBA" id="ARBA00023125"/>
    </source>
</evidence>
<keyword evidence="1 2" id="KW-0238">DNA-binding</keyword>
<reference evidence="5 6" key="1">
    <citation type="submission" date="2018-12" db="EMBL/GenBank/DDBJ databases">
        <title>Complete genome of Litorilituus sediminis.</title>
        <authorList>
            <person name="Liu A."/>
            <person name="Rong J."/>
        </authorList>
    </citation>
    <scope>NUCLEOTIDE SEQUENCE [LARGE SCALE GENOMIC DNA]</scope>
    <source>
        <strain evidence="5 6">JCM 17549</strain>
    </source>
</reference>
<dbReference type="Gene3D" id="2.120.10.30">
    <property type="entry name" value="TolB, C-terminal domain"/>
    <property type="match status" value="2"/>
</dbReference>
<dbReference type="AlphaFoldDB" id="A0A4P6P965"/>
<name>A0A4P6P965_9GAMM</name>
<dbReference type="InterPro" id="IPR016032">
    <property type="entry name" value="Sig_transdc_resp-reg_C-effctor"/>
</dbReference>
<dbReference type="SMART" id="SM00862">
    <property type="entry name" value="Trans_reg_C"/>
    <property type="match status" value="1"/>
</dbReference>
<dbReference type="Pfam" id="PF00486">
    <property type="entry name" value="Trans_reg_C"/>
    <property type="match status" value="1"/>
</dbReference>
<dbReference type="GO" id="GO:0000160">
    <property type="term" value="P:phosphorelay signal transduction system"/>
    <property type="evidence" value="ECO:0007669"/>
    <property type="project" value="InterPro"/>
</dbReference>
<dbReference type="InterPro" id="IPR036388">
    <property type="entry name" value="WH-like_DNA-bd_sf"/>
</dbReference>
<dbReference type="InterPro" id="IPR011042">
    <property type="entry name" value="6-blade_b-propeller_TolB-like"/>
</dbReference>
<dbReference type="Proteomes" id="UP000290244">
    <property type="component" value="Chromosome"/>
</dbReference>
<dbReference type="SUPFAM" id="SSF82171">
    <property type="entry name" value="DPP6 N-terminal domain-like"/>
    <property type="match status" value="2"/>
</dbReference>
<dbReference type="Gene3D" id="1.10.10.10">
    <property type="entry name" value="Winged helix-like DNA-binding domain superfamily/Winged helix DNA-binding domain"/>
    <property type="match status" value="1"/>
</dbReference>
<gene>
    <name evidence="5" type="ORF">EMK97_10560</name>
</gene>
<proteinExistence type="predicted"/>
<dbReference type="InterPro" id="IPR001867">
    <property type="entry name" value="OmpR/PhoB-type_DNA-bd"/>
</dbReference>
<feature type="transmembrane region" description="Helical" evidence="3">
    <location>
        <begin position="131"/>
        <end position="148"/>
    </location>
</feature>
<evidence type="ECO:0000256" key="3">
    <source>
        <dbReference type="SAM" id="Phobius"/>
    </source>
</evidence>
<dbReference type="PANTHER" id="PTHR36842:SF1">
    <property type="entry name" value="PROTEIN TOLB"/>
    <property type="match status" value="1"/>
</dbReference>
<evidence type="ECO:0000313" key="6">
    <source>
        <dbReference type="Proteomes" id="UP000290244"/>
    </source>
</evidence>
<protein>
    <recommendedName>
        <fullName evidence="4">OmpR/PhoB-type domain-containing protein</fullName>
    </recommendedName>
</protein>
<keyword evidence="6" id="KW-1185">Reference proteome</keyword>
<organism evidence="5 6">
    <name type="scientific">Litorilituus sediminis</name>
    <dbReference type="NCBI Taxonomy" id="718192"/>
    <lineage>
        <taxon>Bacteria</taxon>
        <taxon>Pseudomonadati</taxon>
        <taxon>Pseudomonadota</taxon>
        <taxon>Gammaproteobacteria</taxon>
        <taxon>Alteromonadales</taxon>
        <taxon>Colwelliaceae</taxon>
        <taxon>Litorilituus</taxon>
    </lineage>
</organism>
<keyword evidence="3" id="KW-0812">Transmembrane</keyword>
<keyword evidence="3" id="KW-0472">Membrane</keyword>
<dbReference type="PROSITE" id="PS51755">
    <property type="entry name" value="OMPR_PHOB"/>
    <property type="match status" value="1"/>
</dbReference>
<dbReference type="RefSeq" id="WP_130601968.1">
    <property type="nucleotide sequence ID" value="NZ_CP034759.1"/>
</dbReference>
<feature type="domain" description="OmpR/PhoB-type" evidence="4">
    <location>
        <begin position="1"/>
        <end position="99"/>
    </location>
</feature>
<dbReference type="SUPFAM" id="SSF46894">
    <property type="entry name" value="C-terminal effector domain of the bipartite response regulators"/>
    <property type="match status" value="1"/>
</dbReference>
<dbReference type="KEGG" id="lsd:EMK97_10560"/>
<sequence>MSIFSIADVEIDMSRSVIIKGKQQTHIEPKVLKVLFVLAKQQNQVVTHQELMERVWQGTEVVPNALQRCIAILRKVLEDDAKNPKIIATHPRIGYRLIAQVSWHTPPKKSDTEEPDINAQRNVKKLSKQHYAVALLIIVALLSLFYWSSKAPVAHNGIAAKYTDLRQVTQTDAHETQAIFSPNSQYIVLNRYAGSCKSHLWAKHIETNKEIQLTANAGSFDGISFTPDGRELVFSQKSHCNTTNYSGDTPENRSSCWHIATIDFSLALSTPQTARLRHQCQADKLTNPKALTNHQYVYLQHQDGQNSIVLYDDLSKKNTIFYSAPEQYIYDFDYSAEQETFAVLSKDRQLNNVLVILNKHGTITSQNIIEPIEGLNSNAHFIARFEPQGKFLLALSNKALYQISLEGEITAIQTPLHNFVSVTKQPNSTRLLAVNGSKDIDIVNIDITKHEQSQNEIDLNQRRTAFNSFARTKAQERHAKFQPNGDKIAFISNRNGIDQLWLWHNGQATQLSHNASKTTISQFSWSPSGQQLAWVSGDSLKVTDLHGKTTAVNTAKPLSSVISWHKENQLLVLVNDPHPNALYQLDIQLNTLTPLNIRPVESAWLKNNMLFYSVSEGQVFKRTLNKANNTNTMPLPLINGKAFFIKDNFIYSADLETHMLNKYNLNGHFITAITRLEPTAWKVTDLNENKLLLEQFVAINQEVIFLEK</sequence>
<evidence type="ECO:0000313" key="5">
    <source>
        <dbReference type="EMBL" id="QBG36122.1"/>
    </source>
</evidence>
<accession>A0A4P6P965</accession>
<dbReference type="OrthoDB" id="5693682at2"/>
<feature type="DNA-binding region" description="OmpR/PhoB-type" evidence="2">
    <location>
        <begin position="1"/>
        <end position="99"/>
    </location>
</feature>